<comment type="catalytic activity">
    <reaction evidence="1">
        <text>ATP + protein L-histidine = ADP + protein N-phospho-L-histidine.</text>
        <dbReference type="EC" id="2.7.13.3"/>
    </reaction>
</comment>
<evidence type="ECO:0000256" key="8">
    <source>
        <dbReference type="SAM" id="Phobius"/>
    </source>
</evidence>
<dbReference type="RefSeq" id="WP_311690274.1">
    <property type="nucleotide sequence ID" value="NZ_JAVRHL010000002.1"/>
</dbReference>
<dbReference type="Gene3D" id="3.30.450.20">
    <property type="entry name" value="PAS domain"/>
    <property type="match status" value="2"/>
</dbReference>
<keyword evidence="8" id="KW-0812">Transmembrane</keyword>
<dbReference type="EC" id="2.7.13.3" evidence="2"/>
<keyword evidence="4 10" id="KW-0808">Transferase</keyword>
<keyword evidence="8" id="KW-1133">Transmembrane helix</keyword>
<evidence type="ECO:0000256" key="1">
    <source>
        <dbReference type="ARBA" id="ARBA00000085"/>
    </source>
</evidence>
<feature type="domain" description="Signal transduction histidine kinase subgroup 2 dimerisation and phosphoacceptor" evidence="9">
    <location>
        <begin position="373"/>
        <end position="447"/>
    </location>
</feature>
<dbReference type="PANTHER" id="PTHR41523:SF8">
    <property type="entry name" value="ETHYLENE RESPONSE SENSOR PROTEIN"/>
    <property type="match status" value="1"/>
</dbReference>
<dbReference type="GO" id="GO:0004673">
    <property type="term" value="F:protein histidine kinase activity"/>
    <property type="evidence" value="ECO:0007669"/>
    <property type="project" value="UniProtKB-EC"/>
</dbReference>
<sequence length="576" mass="63647">MPKSTLPSRLFSGLGTRLVMLLSIALLPLGLIAVWQTREVTRSIREVAEVSVLALTEQAALGERRLLYSAIGAASALGSVLPEMSDDPERCETYLGSFVEESRLYTYVGFLPLDGQVTCSSLGEARDVTESPLYIAQSEDPRLRVAPLRNAIFSREDVVTVSLPVRRGDELIGFINISIPDRALPESDDGTLTEVPLSMILFNRDGQVIAARGDVATAEQRLPANFALTDFVGLGPLVFSGEDGLGQQRSFAITPVVPDVAFAIGAWSPSQFQLERPALAFPPWLFPIMMWIASLVVAFFAVHRLVIRHVRSLGQQMRQFARNRRLVPGAGESEMALELSEMEDDFLQMADALIQDEAALEDAVHEKNILLKEVHHRVKNNLQLISSIMNMQIRRAQSRETKAILKRLQERILGLATIHRNLYETQDLGRTDAGRLVKSIVEQLTSSDEKRRPLELDVEHIEMFPDQAVPLSLLVAEATTNATKYMGTHGEGGAHPTFEVRLNRLEGKSVRLLVRNSMAARTEADYGDEGVGLGSQLMQAFASQLGADIDIDISNGLYTVTAEFDVVHFKPDTQDY</sequence>
<keyword evidence="8" id="KW-0472">Membrane</keyword>
<evidence type="ECO:0000313" key="10">
    <source>
        <dbReference type="EMBL" id="MDT0682528.1"/>
    </source>
</evidence>
<keyword evidence="6 10" id="KW-0418">Kinase</keyword>
<keyword evidence="7" id="KW-0067">ATP-binding</keyword>
<proteinExistence type="predicted"/>
<dbReference type="InterPro" id="IPR036890">
    <property type="entry name" value="HATPase_C_sf"/>
</dbReference>
<comment type="caution">
    <text evidence="10">The sequence shown here is derived from an EMBL/GenBank/DDBJ whole genome shotgun (WGS) entry which is preliminary data.</text>
</comment>
<organism evidence="10 11">
    <name type="scientific">Tropicimonas omnivorans</name>
    <dbReference type="NCBI Taxonomy" id="3075590"/>
    <lineage>
        <taxon>Bacteria</taxon>
        <taxon>Pseudomonadati</taxon>
        <taxon>Pseudomonadota</taxon>
        <taxon>Alphaproteobacteria</taxon>
        <taxon>Rhodobacterales</taxon>
        <taxon>Roseobacteraceae</taxon>
        <taxon>Tropicimonas</taxon>
    </lineage>
</organism>
<evidence type="ECO:0000256" key="7">
    <source>
        <dbReference type="ARBA" id="ARBA00022840"/>
    </source>
</evidence>
<feature type="transmembrane region" description="Helical" evidence="8">
    <location>
        <begin position="14"/>
        <end position="35"/>
    </location>
</feature>
<gene>
    <name evidence="10" type="ORF">RM543_07520</name>
</gene>
<keyword evidence="3" id="KW-0597">Phosphoprotein</keyword>
<evidence type="ECO:0000313" key="11">
    <source>
        <dbReference type="Proteomes" id="UP001265259"/>
    </source>
</evidence>
<evidence type="ECO:0000256" key="4">
    <source>
        <dbReference type="ARBA" id="ARBA00022679"/>
    </source>
</evidence>
<reference evidence="10 11" key="1">
    <citation type="submission" date="2023-09" db="EMBL/GenBank/DDBJ databases">
        <authorList>
            <person name="Rey-Velasco X."/>
        </authorList>
    </citation>
    <scope>NUCLEOTIDE SEQUENCE [LARGE SCALE GENOMIC DNA]</scope>
    <source>
        <strain evidence="10 11">F158</strain>
    </source>
</reference>
<name>A0ABU3DG40_9RHOB</name>
<feature type="transmembrane region" description="Helical" evidence="8">
    <location>
        <begin position="288"/>
        <end position="307"/>
    </location>
</feature>
<dbReference type="Gene3D" id="3.30.565.10">
    <property type="entry name" value="Histidine kinase-like ATPase, C-terminal domain"/>
    <property type="match status" value="1"/>
</dbReference>
<dbReference type="EMBL" id="JAVRHL010000002">
    <property type="protein sequence ID" value="MDT0682528.1"/>
    <property type="molecule type" value="Genomic_DNA"/>
</dbReference>
<keyword evidence="5" id="KW-0547">Nucleotide-binding</keyword>
<evidence type="ECO:0000256" key="5">
    <source>
        <dbReference type="ARBA" id="ARBA00022741"/>
    </source>
</evidence>
<evidence type="ECO:0000256" key="3">
    <source>
        <dbReference type="ARBA" id="ARBA00022553"/>
    </source>
</evidence>
<dbReference type="Proteomes" id="UP001265259">
    <property type="component" value="Unassembled WGS sequence"/>
</dbReference>
<keyword evidence="11" id="KW-1185">Reference proteome</keyword>
<dbReference type="Pfam" id="PF07568">
    <property type="entry name" value="HisKA_2"/>
    <property type="match status" value="1"/>
</dbReference>
<evidence type="ECO:0000256" key="6">
    <source>
        <dbReference type="ARBA" id="ARBA00022777"/>
    </source>
</evidence>
<protein>
    <recommendedName>
        <fullName evidence="2">histidine kinase</fullName>
        <ecNumber evidence="2">2.7.13.3</ecNumber>
    </recommendedName>
</protein>
<evidence type="ECO:0000259" key="9">
    <source>
        <dbReference type="Pfam" id="PF07568"/>
    </source>
</evidence>
<accession>A0ABU3DG40</accession>
<dbReference type="InterPro" id="IPR011495">
    <property type="entry name" value="Sig_transdc_His_kin_sub2_dim/P"/>
</dbReference>
<evidence type="ECO:0000256" key="2">
    <source>
        <dbReference type="ARBA" id="ARBA00012438"/>
    </source>
</evidence>
<dbReference type="PANTHER" id="PTHR41523">
    <property type="entry name" value="TWO-COMPONENT SYSTEM SENSOR PROTEIN"/>
    <property type="match status" value="1"/>
</dbReference>